<evidence type="ECO:0008006" key="3">
    <source>
        <dbReference type="Google" id="ProtNLM"/>
    </source>
</evidence>
<protein>
    <recommendedName>
        <fullName evidence="3">DUF4331 domain-containing protein</fullName>
    </recommendedName>
</protein>
<sequence>MSSHREAPEISKDPVADGTDVYAFRSPANPGNVVLIANFIPLQKPDSGPNFYEFGDDVLYEIHVSNKGTAQADVTYQFKFKTKVRNDRTFLYNTGPISKIDDENWNRPQSYTVKRVKGNDTTTLGSNLPCPPVNVGKRSTPDYAALSAQAVHRLPRGRKVFAGQRADAFWVDLGSIFDLGALRPFNEAHLIPMGAMDGINSVQSFNVHTIAIEVPIDELTRDGSTPSDPMGATSTIGVWATASRRTSRVFNKKTGTYRDFGKWRQVSRLGNPLFNEVVVPMAEKDLWNSREPSGDSKYQKYVYKPELAGLLPVLYPGVFPKLAAYDKQRADLHAILLTGIPEGVVPGFQNYTGPVPSDMLRLNVAIPPSDKPNPLGLVGGDPAGFPNGRRLEDNVTTIELRAIAGLTIPLVDPSYTPDDAAAAVEDGSEYTNSPLLGEFPYLGLPGGGYQTEPGTTQAS</sequence>
<reference evidence="1 2" key="1">
    <citation type="submission" date="2016-03" db="EMBL/GenBank/DDBJ databases">
        <title>Complete genome sequence of a soil Actinobacterium, Nocardioides dokdonensis FR1436.</title>
        <authorList>
            <person name="Kwon S.-K."/>
            <person name="Kim K."/>
            <person name="Kim J.F."/>
        </authorList>
    </citation>
    <scope>NUCLEOTIDE SEQUENCE [LARGE SCALE GENOMIC DNA]</scope>
    <source>
        <strain evidence="1 2">FR1436</strain>
    </source>
</reference>
<dbReference type="STRING" id="1300347.I601_3710"/>
<dbReference type="OrthoDB" id="9791748at2"/>
<accession>A0A1A9GRM0</accession>
<keyword evidence="2" id="KW-1185">Reference proteome</keyword>
<dbReference type="InterPro" id="IPR025566">
    <property type="entry name" value="DUF4331"/>
</dbReference>
<dbReference type="AlphaFoldDB" id="A0A1A9GRM0"/>
<dbReference type="RefSeq" id="WP_068112989.1">
    <property type="nucleotide sequence ID" value="NZ_CP015079.1"/>
</dbReference>
<dbReference type="Proteomes" id="UP000077868">
    <property type="component" value="Chromosome"/>
</dbReference>
<dbReference type="PATRIC" id="fig|1300347.3.peg.3720"/>
<name>A0A1A9GRM0_9ACTN</name>
<evidence type="ECO:0000313" key="1">
    <source>
        <dbReference type="EMBL" id="ANH40115.1"/>
    </source>
</evidence>
<dbReference type="Pfam" id="PF14224">
    <property type="entry name" value="DUF4331"/>
    <property type="match status" value="1"/>
</dbReference>
<dbReference type="KEGG" id="ndk:I601_3710"/>
<evidence type="ECO:0000313" key="2">
    <source>
        <dbReference type="Proteomes" id="UP000077868"/>
    </source>
</evidence>
<organism evidence="1 2">
    <name type="scientific">Nocardioides dokdonensis FR1436</name>
    <dbReference type="NCBI Taxonomy" id="1300347"/>
    <lineage>
        <taxon>Bacteria</taxon>
        <taxon>Bacillati</taxon>
        <taxon>Actinomycetota</taxon>
        <taxon>Actinomycetes</taxon>
        <taxon>Propionibacteriales</taxon>
        <taxon>Nocardioidaceae</taxon>
        <taxon>Nocardioides</taxon>
    </lineage>
</organism>
<proteinExistence type="predicted"/>
<gene>
    <name evidence="1" type="ORF">I601_3710</name>
</gene>
<dbReference type="EMBL" id="CP015079">
    <property type="protein sequence ID" value="ANH40115.1"/>
    <property type="molecule type" value="Genomic_DNA"/>
</dbReference>